<evidence type="ECO:0000259" key="3">
    <source>
        <dbReference type="PROSITE" id="PS01124"/>
    </source>
</evidence>
<dbReference type="SUPFAM" id="SSF52317">
    <property type="entry name" value="Class I glutamine amidotransferase-like"/>
    <property type="match status" value="1"/>
</dbReference>
<protein>
    <submittedName>
        <fullName evidence="4">Helix-turn-helix domain-containing protein</fullName>
    </submittedName>
</protein>
<dbReference type="PANTHER" id="PTHR43130:SF11">
    <property type="entry name" value="TRANSCRIPTIONAL REGULATORY PROTEIN"/>
    <property type="match status" value="1"/>
</dbReference>
<evidence type="ECO:0000256" key="1">
    <source>
        <dbReference type="ARBA" id="ARBA00023015"/>
    </source>
</evidence>
<accession>A0ABZ0IKX3</accession>
<dbReference type="InterPro" id="IPR002818">
    <property type="entry name" value="DJ-1/PfpI"/>
</dbReference>
<dbReference type="PANTHER" id="PTHR43130">
    <property type="entry name" value="ARAC-FAMILY TRANSCRIPTIONAL REGULATOR"/>
    <property type="match status" value="1"/>
</dbReference>
<keyword evidence="2" id="KW-0804">Transcription</keyword>
<sequence>MKSISILVPNSAVMEAVADPRYMFTAANQFLQAVGKAPLFEVQLVGATKDVKLHDGAFSVHTDKLMKDVEKTDLIVIPALFGDMKQAVEVNKEAIPWLVDKYNEGTEIASLCVGAFLLASTGLLEGKRCSTHWAFANEFRETFPDVELVDGSIITEEHRLYSSGGANSYWNLLLYLLEKYTDRDTAILAAKYFAIDIDRESQSAFMMFNGQKDHNDPEVKKAQDFIEDNSAERISVDQLVDMFAVSRRSFERRFKKATNNTIVEYIQRVKVEAAKRSFEKSRKNINEVMYDVGYTDTKAFRTVFKRITGLTPIEYRNKYYKEPVLV</sequence>
<dbReference type="Gene3D" id="1.10.10.60">
    <property type="entry name" value="Homeodomain-like"/>
    <property type="match status" value="2"/>
</dbReference>
<dbReference type="SMART" id="SM00342">
    <property type="entry name" value="HTH_ARAC"/>
    <property type="match status" value="1"/>
</dbReference>
<dbReference type="EMBL" id="CP136051">
    <property type="protein sequence ID" value="WOK04416.1"/>
    <property type="molecule type" value="Genomic_DNA"/>
</dbReference>
<evidence type="ECO:0000256" key="2">
    <source>
        <dbReference type="ARBA" id="ARBA00023163"/>
    </source>
</evidence>
<dbReference type="InterPro" id="IPR029062">
    <property type="entry name" value="Class_I_gatase-like"/>
</dbReference>
<dbReference type="RefSeq" id="WP_317487226.1">
    <property type="nucleotide sequence ID" value="NZ_CP136051.1"/>
</dbReference>
<evidence type="ECO:0000313" key="5">
    <source>
        <dbReference type="Proteomes" id="UP001302349"/>
    </source>
</evidence>
<dbReference type="InterPro" id="IPR052158">
    <property type="entry name" value="INH-QAR"/>
</dbReference>
<proteinExistence type="predicted"/>
<gene>
    <name evidence="4" type="ORF">RT717_15150</name>
</gene>
<keyword evidence="1" id="KW-0805">Transcription regulation</keyword>
<evidence type="ECO:0000313" key="4">
    <source>
        <dbReference type="EMBL" id="WOK04416.1"/>
    </source>
</evidence>
<organism evidence="4 5">
    <name type="scientific">Imperialibacter roseus</name>
    <dbReference type="NCBI Taxonomy" id="1324217"/>
    <lineage>
        <taxon>Bacteria</taxon>
        <taxon>Pseudomonadati</taxon>
        <taxon>Bacteroidota</taxon>
        <taxon>Cytophagia</taxon>
        <taxon>Cytophagales</taxon>
        <taxon>Flammeovirgaceae</taxon>
        <taxon>Imperialibacter</taxon>
    </lineage>
</organism>
<dbReference type="Gene3D" id="3.40.50.880">
    <property type="match status" value="1"/>
</dbReference>
<reference evidence="4 5" key="1">
    <citation type="journal article" date="2023" name="Microbiol. Resour. Announc.">
        <title>Complete Genome Sequence of Imperialibacter roseus strain P4T.</title>
        <authorList>
            <person name="Tizabi D.R."/>
            <person name="Bachvaroff T."/>
            <person name="Hill R.T."/>
        </authorList>
    </citation>
    <scope>NUCLEOTIDE SEQUENCE [LARGE SCALE GENOMIC DNA]</scope>
    <source>
        <strain evidence="4 5">P4T</strain>
    </source>
</reference>
<dbReference type="Proteomes" id="UP001302349">
    <property type="component" value="Chromosome"/>
</dbReference>
<keyword evidence="5" id="KW-1185">Reference proteome</keyword>
<name>A0ABZ0IKX3_9BACT</name>
<dbReference type="InterPro" id="IPR018060">
    <property type="entry name" value="HTH_AraC"/>
</dbReference>
<dbReference type="SUPFAM" id="SSF46689">
    <property type="entry name" value="Homeodomain-like"/>
    <property type="match status" value="2"/>
</dbReference>
<dbReference type="CDD" id="cd03138">
    <property type="entry name" value="GATase1_AraC_2"/>
    <property type="match status" value="1"/>
</dbReference>
<dbReference type="Pfam" id="PF12833">
    <property type="entry name" value="HTH_18"/>
    <property type="match status" value="1"/>
</dbReference>
<feature type="domain" description="HTH araC/xylS-type" evidence="3">
    <location>
        <begin position="220"/>
        <end position="318"/>
    </location>
</feature>
<dbReference type="PROSITE" id="PS01124">
    <property type="entry name" value="HTH_ARAC_FAMILY_2"/>
    <property type="match status" value="1"/>
</dbReference>
<dbReference type="Pfam" id="PF01965">
    <property type="entry name" value="DJ-1_PfpI"/>
    <property type="match status" value="1"/>
</dbReference>
<dbReference type="InterPro" id="IPR009057">
    <property type="entry name" value="Homeodomain-like_sf"/>
</dbReference>